<evidence type="ECO:0000256" key="1">
    <source>
        <dbReference type="ARBA" id="ARBA00007843"/>
    </source>
</evidence>
<dbReference type="PANTHER" id="PTHR33985:SF15">
    <property type="entry name" value="FASCICLIN-LIKE ARABINOGALACTAN PROTEIN 19"/>
    <property type="match status" value="1"/>
</dbReference>
<dbReference type="Gene3D" id="2.30.180.10">
    <property type="entry name" value="FAS1 domain"/>
    <property type="match status" value="1"/>
</dbReference>
<proteinExistence type="inferred from homology"/>
<protein>
    <recommendedName>
        <fullName evidence="4">FAS1 domain-containing protein</fullName>
    </recommendedName>
</protein>
<dbReference type="PANTHER" id="PTHR33985">
    <property type="entry name" value="OS02G0491300 PROTEIN-RELATED"/>
    <property type="match status" value="1"/>
</dbReference>
<evidence type="ECO:0000313" key="6">
    <source>
        <dbReference type="Proteomes" id="UP000030748"/>
    </source>
</evidence>
<keyword evidence="3" id="KW-0732">Signal</keyword>
<feature type="region of interest" description="Disordered" evidence="2">
    <location>
        <begin position="344"/>
        <end position="397"/>
    </location>
</feature>
<gene>
    <name evidence="5" type="ORF">MIMGU_mgv1a007718mg</name>
</gene>
<feature type="chain" id="PRO_5001504109" description="FAS1 domain-containing protein" evidence="3">
    <location>
        <begin position="33"/>
        <end position="397"/>
    </location>
</feature>
<dbReference type="InterPro" id="IPR052806">
    <property type="entry name" value="Fasciclin-like_AGP"/>
</dbReference>
<feature type="region of interest" description="Disordered" evidence="2">
    <location>
        <begin position="219"/>
        <end position="239"/>
    </location>
</feature>
<comment type="similarity">
    <text evidence="1">Belongs to the fasciclin-like AGP family.</text>
</comment>
<feature type="compositionally biased region" description="Basic residues" evidence="2">
    <location>
        <begin position="360"/>
        <end position="397"/>
    </location>
</feature>
<reference evidence="5 6" key="1">
    <citation type="journal article" date="2013" name="Proc. Natl. Acad. Sci. U.S.A.">
        <title>Fine-scale variation in meiotic recombination in Mimulus inferred from population shotgun sequencing.</title>
        <authorList>
            <person name="Hellsten U."/>
            <person name="Wright K.M."/>
            <person name="Jenkins J."/>
            <person name="Shu S."/>
            <person name="Yuan Y."/>
            <person name="Wessler S.R."/>
            <person name="Schmutz J."/>
            <person name="Willis J.H."/>
            <person name="Rokhsar D.S."/>
        </authorList>
    </citation>
    <scope>NUCLEOTIDE SEQUENCE [LARGE SCALE GENOMIC DNA]</scope>
    <source>
        <strain evidence="6">cv. DUN x IM62</strain>
    </source>
</reference>
<evidence type="ECO:0000256" key="2">
    <source>
        <dbReference type="SAM" id="MobiDB-lite"/>
    </source>
</evidence>
<feature type="domain" description="FAS1" evidence="4">
    <location>
        <begin position="93"/>
        <end position="197"/>
    </location>
</feature>
<dbReference type="InterPro" id="IPR000782">
    <property type="entry name" value="FAS1_domain"/>
</dbReference>
<dbReference type="AlphaFoldDB" id="A0A022Q9Y9"/>
<dbReference type="EMBL" id="KI632147">
    <property type="protein sequence ID" value="EYU24068.1"/>
    <property type="molecule type" value="Genomic_DNA"/>
</dbReference>
<evidence type="ECO:0000256" key="3">
    <source>
        <dbReference type="SAM" id="SignalP"/>
    </source>
</evidence>
<name>A0A022Q9Y9_ERYGU</name>
<organism evidence="5 6">
    <name type="scientific">Erythranthe guttata</name>
    <name type="common">Yellow monkey flower</name>
    <name type="synonym">Mimulus guttatus</name>
    <dbReference type="NCBI Taxonomy" id="4155"/>
    <lineage>
        <taxon>Eukaryota</taxon>
        <taxon>Viridiplantae</taxon>
        <taxon>Streptophyta</taxon>
        <taxon>Embryophyta</taxon>
        <taxon>Tracheophyta</taxon>
        <taxon>Spermatophyta</taxon>
        <taxon>Magnoliopsida</taxon>
        <taxon>eudicotyledons</taxon>
        <taxon>Gunneridae</taxon>
        <taxon>Pentapetalae</taxon>
        <taxon>asterids</taxon>
        <taxon>lamiids</taxon>
        <taxon>Lamiales</taxon>
        <taxon>Phrymaceae</taxon>
        <taxon>Erythranthe</taxon>
    </lineage>
</organism>
<dbReference type="SMART" id="SM00554">
    <property type="entry name" value="FAS1"/>
    <property type="match status" value="1"/>
</dbReference>
<feature type="compositionally biased region" description="Basic and acidic residues" evidence="2">
    <location>
        <begin position="350"/>
        <end position="359"/>
    </location>
</feature>
<evidence type="ECO:0000313" key="5">
    <source>
        <dbReference type="EMBL" id="EYU24068.1"/>
    </source>
</evidence>
<accession>A0A022Q9Y9</accession>
<feature type="signal peptide" evidence="3">
    <location>
        <begin position="1"/>
        <end position="32"/>
    </location>
</feature>
<dbReference type="Proteomes" id="UP000030748">
    <property type="component" value="Unassembled WGS sequence"/>
</dbReference>
<sequence length="397" mass="42657">MANHSPPPSHSSTLILLLLLLVITSLSAFASAADSVGSTTTFKEHETMLESLRNHGYTLFTNAIATSDLQYQLLPTASATASEEGEDPTSPFTLFAPLDNLLYALDMASDAATYVNTLRYHIVPNRRYTYGDLQNLTSPFLETLLPNYSVLIGKTQERAANATVSGVMVDGVRVSNPDLYLGSRVAVHGIYGILLTGLNMNQDLGGHVNSSSSGIFSPVESPASLPGSDSNSPSEGNLLPPMSHFAWNHAPAAAPPIDEKIQVAAPPSYINIPVAAPPSYIENIPVAAPPSYVENIPVAAPSHVENIPVAAPPYVENIPVAAPTYIENNPVAAPSYSENIPAPVTPLPKILKDKPEKSRNLVKKKKHKKQGKRQQKSHGHHQKKKHGGHRHCHLEDL</sequence>
<dbReference type="SUPFAM" id="SSF82153">
    <property type="entry name" value="FAS1 domain"/>
    <property type="match status" value="1"/>
</dbReference>
<evidence type="ECO:0000259" key="4">
    <source>
        <dbReference type="SMART" id="SM00554"/>
    </source>
</evidence>
<dbReference type="eggNOG" id="ENOG502S47X">
    <property type="taxonomic scope" value="Eukaryota"/>
</dbReference>
<dbReference type="Pfam" id="PF02469">
    <property type="entry name" value="Fasciclin"/>
    <property type="match status" value="1"/>
</dbReference>
<dbReference type="STRING" id="4155.A0A022Q9Y9"/>
<dbReference type="InterPro" id="IPR036378">
    <property type="entry name" value="FAS1_dom_sf"/>
</dbReference>
<keyword evidence="6" id="KW-1185">Reference proteome</keyword>